<gene>
    <name evidence="1" type="ORF">JN11_00739</name>
</gene>
<organism evidence="1 2">
    <name type="scientific">Mucilaginibacter frigoritolerans</name>
    <dbReference type="NCBI Taxonomy" id="652788"/>
    <lineage>
        <taxon>Bacteria</taxon>
        <taxon>Pseudomonadati</taxon>
        <taxon>Bacteroidota</taxon>
        <taxon>Sphingobacteriia</taxon>
        <taxon>Sphingobacteriales</taxon>
        <taxon>Sphingobacteriaceae</taxon>
        <taxon>Mucilaginibacter</taxon>
    </lineage>
</organism>
<protein>
    <submittedName>
        <fullName evidence="1">Uncharacterized protein</fullName>
    </submittedName>
</protein>
<evidence type="ECO:0000313" key="1">
    <source>
        <dbReference type="EMBL" id="TWJ03202.1"/>
    </source>
</evidence>
<name>A0A562UBP9_9SPHI</name>
<dbReference type="EMBL" id="VLLI01000002">
    <property type="protein sequence ID" value="TWJ03202.1"/>
    <property type="molecule type" value="Genomic_DNA"/>
</dbReference>
<dbReference type="AlphaFoldDB" id="A0A562UBP9"/>
<comment type="caution">
    <text evidence="1">The sequence shown here is derived from an EMBL/GenBank/DDBJ whole genome shotgun (WGS) entry which is preliminary data.</text>
</comment>
<accession>A0A562UBP9</accession>
<sequence length="63" mass="6931">MAAKKSFKGQSEVSIEDAIKNAIGSDPRGDQGTDEFNYDVAHLKVIWGGFAQTTTYKVILERP</sequence>
<dbReference type="RefSeq" id="WP_144909735.1">
    <property type="nucleotide sequence ID" value="NZ_VLLI01000002.1"/>
</dbReference>
<reference evidence="1 2" key="1">
    <citation type="submission" date="2019-07" db="EMBL/GenBank/DDBJ databases">
        <title>Genomic Encyclopedia of Archaeal and Bacterial Type Strains, Phase II (KMG-II): from individual species to whole genera.</title>
        <authorList>
            <person name="Goeker M."/>
        </authorList>
    </citation>
    <scope>NUCLEOTIDE SEQUENCE [LARGE SCALE GENOMIC DNA]</scope>
    <source>
        <strain evidence="1 2">ATCC BAA-1854</strain>
    </source>
</reference>
<dbReference type="Proteomes" id="UP000317010">
    <property type="component" value="Unassembled WGS sequence"/>
</dbReference>
<proteinExistence type="predicted"/>
<keyword evidence="2" id="KW-1185">Reference proteome</keyword>
<evidence type="ECO:0000313" key="2">
    <source>
        <dbReference type="Proteomes" id="UP000317010"/>
    </source>
</evidence>